<dbReference type="PROSITE" id="PS50983">
    <property type="entry name" value="FE_B12_PBP"/>
    <property type="match status" value="1"/>
</dbReference>
<evidence type="ECO:0000256" key="2">
    <source>
        <dbReference type="ARBA" id="ARBA00022729"/>
    </source>
</evidence>
<accession>A0A0P6YPB0</accession>
<sequence>MRLFCDPLGQRVELAFPPQRIVSLVSGLTEALFALGCGERVVGVSTYCRRYVPDLQAEVVGDYLKVDLDRLQEVRPDLILLTTGVQRSLALHLVRQGWPVFVLPLPNSVYGIWENLVMLGGLVGAVQAARNLVARWQACFADLATRALQPRPRVYAELWFGPHPRTPGALTFIHDLIEAAGGENLFGSQPAGYLPLDLDAVMQQKPDIWLLFSEPEYPVDAAALMRMRGWDVGLPDMRIVVSTVQRGQNLIHDGPSMMETAAWLQARFAEVVA</sequence>
<dbReference type="STRING" id="869279.SE15_00770"/>
<protein>
    <recommendedName>
        <fullName evidence="3">Fe/B12 periplasmic-binding domain-containing protein</fullName>
    </recommendedName>
</protein>
<evidence type="ECO:0000313" key="5">
    <source>
        <dbReference type="Proteomes" id="UP000050544"/>
    </source>
</evidence>
<dbReference type="InterPro" id="IPR054828">
    <property type="entry name" value="Vit_B12_bind_prot"/>
</dbReference>
<evidence type="ECO:0000259" key="3">
    <source>
        <dbReference type="PROSITE" id="PS50983"/>
    </source>
</evidence>
<dbReference type="SUPFAM" id="SSF53807">
    <property type="entry name" value="Helical backbone' metal receptor"/>
    <property type="match status" value="1"/>
</dbReference>
<dbReference type="Proteomes" id="UP000050544">
    <property type="component" value="Unassembled WGS sequence"/>
</dbReference>
<evidence type="ECO:0000256" key="1">
    <source>
        <dbReference type="ARBA" id="ARBA00008814"/>
    </source>
</evidence>
<comment type="similarity">
    <text evidence="1">Belongs to the bacterial solute-binding protein 8 family.</text>
</comment>
<gene>
    <name evidence="4" type="ORF">SE15_00770</name>
</gene>
<proteinExistence type="inferred from homology"/>
<comment type="caution">
    <text evidence="4">The sequence shown here is derived from an EMBL/GenBank/DDBJ whole genome shotgun (WGS) entry which is preliminary data.</text>
</comment>
<reference evidence="4 5" key="1">
    <citation type="submission" date="2015-07" db="EMBL/GenBank/DDBJ databases">
        <title>Whole genome sequence of Thermanaerothrix daxensis DSM 23592.</title>
        <authorList>
            <person name="Hemp J."/>
            <person name="Ward L.M."/>
            <person name="Pace L.A."/>
            <person name="Fischer W.W."/>
        </authorList>
    </citation>
    <scope>NUCLEOTIDE SEQUENCE [LARGE SCALE GENOMIC DNA]</scope>
    <source>
        <strain evidence="4 5">GNS-1</strain>
    </source>
</reference>
<dbReference type="NCBIfam" id="NF038402">
    <property type="entry name" value="TroA_like"/>
    <property type="match status" value="1"/>
</dbReference>
<name>A0A0P6YPB0_9CHLR</name>
<keyword evidence="5" id="KW-1185">Reference proteome</keyword>
<dbReference type="Pfam" id="PF01497">
    <property type="entry name" value="Peripla_BP_2"/>
    <property type="match status" value="1"/>
</dbReference>
<keyword evidence="2" id="KW-0732">Signal</keyword>
<dbReference type="AlphaFoldDB" id="A0A0P6YPB0"/>
<dbReference type="Gene3D" id="3.40.50.1980">
    <property type="entry name" value="Nitrogenase molybdenum iron protein domain"/>
    <property type="match status" value="2"/>
</dbReference>
<evidence type="ECO:0000313" key="4">
    <source>
        <dbReference type="EMBL" id="KPL84729.1"/>
    </source>
</evidence>
<dbReference type="PANTHER" id="PTHR30535">
    <property type="entry name" value="VITAMIN B12-BINDING PROTEIN"/>
    <property type="match status" value="1"/>
</dbReference>
<dbReference type="PANTHER" id="PTHR30535:SF34">
    <property type="entry name" value="MOLYBDATE-BINDING PROTEIN MOLA"/>
    <property type="match status" value="1"/>
</dbReference>
<dbReference type="InterPro" id="IPR050902">
    <property type="entry name" value="ABC_Transporter_SBP"/>
</dbReference>
<feature type="domain" description="Fe/B12 periplasmic-binding" evidence="3">
    <location>
        <begin position="20"/>
        <end position="273"/>
    </location>
</feature>
<organism evidence="4 5">
    <name type="scientific">Thermanaerothrix daxensis</name>
    <dbReference type="NCBI Taxonomy" id="869279"/>
    <lineage>
        <taxon>Bacteria</taxon>
        <taxon>Bacillati</taxon>
        <taxon>Chloroflexota</taxon>
        <taxon>Anaerolineae</taxon>
        <taxon>Anaerolineales</taxon>
        <taxon>Anaerolineaceae</taxon>
        <taxon>Thermanaerothrix</taxon>
    </lineage>
</organism>
<dbReference type="InterPro" id="IPR002491">
    <property type="entry name" value="ABC_transptr_periplasmic_BD"/>
</dbReference>
<dbReference type="EMBL" id="LGKO01000002">
    <property type="protein sequence ID" value="KPL84729.1"/>
    <property type="molecule type" value="Genomic_DNA"/>
</dbReference>